<feature type="compositionally biased region" description="Acidic residues" evidence="1">
    <location>
        <begin position="78"/>
        <end position="93"/>
    </location>
</feature>
<evidence type="ECO:0000256" key="2">
    <source>
        <dbReference type="SAM" id="Phobius"/>
    </source>
</evidence>
<evidence type="ECO:0000313" key="3">
    <source>
        <dbReference type="Proteomes" id="UP000189703"/>
    </source>
</evidence>
<reference evidence="4" key="1">
    <citation type="submission" date="2025-08" db="UniProtKB">
        <authorList>
            <consortium name="RefSeq"/>
        </authorList>
    </citation>
    <scope>IDENTIFICATION</scope>
</reference>
<dbReference type="GeneID" id="104609111"/>
<feature type="region of interest" description="Disordered" evidence="1">
    <location>
        <begin position="74"/>
        <end position="93"/>
    </location>
</feature>
<dbReference type="GO" id="GO:0010100">
    <property type="term" value="P:negative regulation of photomorphogenesis"/>
    <property type="evidence" value="ECO:0007669"/>
    <property type="project" value="InterPro"/>
</dbReference>
<dbReference type="PANTHER" id="PTHR35474">
    <property type="entry name" value="ATP PHOSPHORIBOSYLTRANSFERASE REGULATORY SUBUNIT"/>
    <property type="match status" value="1"/>
</dbReference>
<dbReference type="InterPro" id="IPR039324">
    <property type="entry name" value="SHW1"/>
</dbReference>
<sequence>MALASSHPLSPQFLSTSFQTKLRKDHSHQLPIWFNTPRLRYCLRLPATRRFSNYSQESDNLVSEPRNWSGRIARDYDDFSTDDDADDDEEGEDEDRSLDLLVRFVQNVFRKISRRARKAVRSVLPLSISTKLVGFSVNGIIILAFLWVLKAFLEVVCTLGSVVFVSILLIRGIWSGVFYLQESRNHRTRSIDDENTAWTGTLPAT</sequence>
<dbReference type="eggNOG" id="ENOG502RZGH">
    <property type="taxonomic scope" value="Eukaryota"/>
</dbReference>
<protein>
    <submittedName>
        <fullName evidence="4">Uncharacterized protein LOC104609111 isoform X1</fullName>
    </submittedName>
</protein>
<accession>A0A1U8BBQ4</accession>
<keyword evidence="2" id="KW-1133">Transmembrane helix</keyword>
<proteinExistence type="predicted"/>
<dbReference type="PANTHER" id="PTHR35474:SF1">
    <property type="entry name" value="ATP PHOSPHORIBOSYLTRANSFERASE REGULATORY SUBUNIT"/>
    <property type="match status" value="1"/>
</dbReference>
<gene>
    <name evidence="4" type="primary">LOC104609111</name>
</gene>
<dbReference type="KEGG" id="nnu:104609111"/>
<dbReference type="AlphaFoldDB" id="A0A1U8BBQ4"/>
<organism evidence="3 4">
    <name type="scientific">Nelumbo nucifera</name>
    <name type="common">Sacred lotus</name>
    <dbReference type="NCBI Taxonomy" id="4432"/>
    <lineage>
        <taxon>Eukaryota</taxon>
        <taxon>Viridiplantae</taxon>
        <taxon>Streptophyta</taxon>
        <taxon>Embryophyta</taxon>
        <taxon>Tracheophyta</taxon>
        <taxon>Spermatophyta</taxon>
        <taxon>Magnoliopsida</taxon>
        <taxon>Proteales</taxon>
        <taxon>Nelumbonaceae</taxon>
        <taxon>Nelumbo</taxon>
    </lineage>
</organism>
<feature type="transmembrane region" description="Helical" evidence="2">
    <location>
        <begin position="123"/>
        <end position="147"/>
    </location>
</feature>
<keyword evidence="3" id="KW-1185">Reference proteome</keyword>
<evidence type="ECO:0000256" key="1">
    <source>
        <dbReference type="SAM" id="MobiDB-lite"/>
    </source>
</evidence>
<dbReference type="Proteomes" id="UP000189703">
    <property type="component" value="Unplaced"/>
</dbReference>
<keyword evidence="2" id="KW-0472">Membrane</keyword>
<dbReference type="GO" id="GO:0009787">
    <property type="term" value="P:regulation of abscisic acid-activated signaling pathway"/>
    <property type="evidence" value="ECO:0007669"/>
    <property type="project" value="InterPro"/>
</dbReference>
<feature type="transmembrane region" description="Helical" evidence="2">
    <location>
        <begin position="159"/>
        <end position="180"/>
    </location>
</feature>
<dbReference type="InParanoid" id="A0A1U8BBQ4"/>
<evidence type="ECO:0000313" key="4">
    <source>
        <dbReference type="RefSeq" id="XP_010273638.1"/>
    </source>
</evidence>
<dbReference type="OMA" id="ILAFFWI"/>
<keyword evidence="2" id="KW-0812">Transmembrane</keyword>
<dbReference type="FunCoup" id="A0A1U8BBQ4">
    <property type="interactions" value="1150"/>
</dbReference>
<name>A0A1U8BBQ4_NELNU</name>
<dbReference type="OrthoDB" id="1931195at2759"/>
<dbReference type="RefSeq" id="XP_010273638.1">
    <property type="nucleotide sequence ID" value="XM_010275336.2"/>
</dbReference>